<proteinExistence type="inferred from homology"/>
<dbReference type="Gene3D" id="3.20.20.80">
    <property type="entry name" value="Glycosidases"/>
    <property type="match status" value="1"/>
</dbReference>
<feature type="compositionally biased region" description="Basic residues" evidence="2">
    <location>
        <begin position="279"/>
        <end position="290"/>
    </location>
</feature>
<dbReference type="InterPro" id="IPR017853">
    <property type="entry name" value="GH"/>
</dbReference>
<reference evidence="3 4" key="1">
    <citation type="submission" date="2018-06" db="EMBL/GenBank/DDBJ databases">
        <authorList>
            <consortium name="Pathogen Informatics"/>
            <person name="Doyle S."/>
        </authorList>
    </citation>
    <scope>NUCLEOTIDE SEQUENCE [LARGE SCALE GENOMIC DNA]</scope>
    <source>
        <strain evidence="3 4">NCTC12958</strain>
    </source>
</reference>
<dbReference type="GO" id="GO:0003796">
    <property type="term" value="F:lysozyme activity"/>
    <property type="evidence" value="ECO:0007669"/>
    <property type="project" value="InterPro"/>
</dbReference>
<dbReference type="Proteomes" id="UP000249634">
    <property type="component" value="Chromosome 1"/>
</dbReference>
<dbReference type="PROSITE" id="PS51904">
    <property type="entry name" value="GLYCOSYL_HYDROL_F25_2"/>
    <property type="match status" value="1"/>
</dbReference>
<gene>
    <name evidence="3" type="ORF">NCTC12958_00941</name>
</gene>
<evidence type="ECO:0000256" key="1">
    <source>
        <dbReference type="ARBA" id="ARBA00010646"/>
    </source>
</evidence>
<sequence>MRRRIKPIVVYVVLALLGLALVIANIHNTSKQQAHLEKVKSAIPSATTPKTTTSSTSDSSDEELILNPIIDLSGWQLPQDIDYDVLSNYISGAIIRVFGGSQISKDSNAASSNGVDKSFKTHIKEFKKRDVPVAVYSYAQGTSVKEMKEEARIFYNNASPYKPTYYWIDVEEETMSNMEEGVQAFRAELKRLGAEKIGLYIGAYFMLEQEVSTKNFDAVWIPAYGTDSGYYEALPNTEIGYDLHQYTSQGSLPGFDNTLDLNQINPEKNKRKTFEKLFGKIKKKSTKNKKTTSTSSTSSATVTSSSRSSKSSTSE</sequence>
<dbReference type="EMBL" id="LS483339">
    <property type="protein sequence ID" value="SQF24748.1"/>
    <property type="molecule type" value="Genomic_DNA"/>
</dbReference>
<dbReference type="GO" id="GO:0016052">
    <property type="term" value="P:carbohydrate catabolic process"/>
    <property type="evidence" value="ECO:0007669"/>
    <property type="project" value="TreeGrafter"/>
</dbReference>
<dbReference type="AlphaFoldDB" id="A0A2X3UEP9"/>
<name>A0A2X3UEP9_STRTR</name>
<evidence type="ECO:0000313" key="4">
    <source>
        <dbReference type="Proteomes" id="UP000249634"/>
    </source>
</evidence>
<dbReference type="Pfam" id="PF01183">
    <property type="entry name" value="Glyco_hydro_25"/>
    <property type="match status" value="1"/>
</dbReference>
<dbReference type="InterPro" id="IPR002053">
    <property type="entry name" value="Glyco_hydro_25"/>
</dbReference>
<dbReference type="PANTHER" id="PTHR34135:SF1">
    <property type="entry name" value="GLYCOSYL HYDROLASE FAMILY 25"/>
    <property type="match status" value="1"/>
</dbReference>
<dbReference type="PANTHER" id="PTHR34135">
    <property type="entry name" value="LYSOZYME"/>
    <property type="match status" value="1"/>
</dbReference>
<organism evidence="3 4">
    <name type="scientific">Streptococcus thermophilus</name>
    <dbReference type="NCBI Taxonomy" id="1308"/>
    <lineage>
        <taxon>Bacteria</taxon>
        <taxon>Bacillati</taxon>
        <taxon>Bacillota</taxon>
        <taxon>Bacilli</taxon>
        <taxon>Lactobacillales</taxon>
        <taxon>Streptococcaceae</taxon>
        <taxon>Streptococcus</taxon>
    </lineage>
</organism>
<feature type="region of interest" description="Disordered" evidence="2">
    <location>
        <begin position="279"/>
        <end position="315"/>
    </location>
</feature>
<dbReference type="GO" id="GO:0016998">
    <property type="term" value="P:cell wall macromolecule catabolic process"/>
    <property type="evidence" value="ECO:0007669"/>
    <property type="project" value="InterPro"/>
</dbReference>
<accession>A0A2X3UEP9</accession>
<dbReference type="RefSeq" id="WP_024009828.1">
    <property type="nucleotide sequence ID" value="NZ_BPPS01000025.1"/>
</dbReference>
<dbReference type="CDD" id="cd06523">
    <property type="entry name" value="GH25_PlyB-like"/>
    <property type="match status" value="1"/>
</dbReference>
<evidence type="ECO:0000256" key="2">
    <source>
        <dbReference type="SAM" id="MobiDB-lite"/>
    </source>
</evidence>
<dbReference type="GO" id="GO:0009253">
    <property type="term" value="P:peptidoglycan catabolic process"/>
    <property type="evidence" value="ECO:0007669"/>
    <property type="project" value="InterPro"/>
</dbReference>
<evidence type="ECO:0000313" key="3">
    <source>
        <dbReference type="EMBL" id="SQF24748.1"/>
    </source>
</evidence>
<protein>
    <submittedName>
        <fullName evidence="3">Endolysin</fullName>
    </submittedName>
</protein>
<dbReference type="SUPFAM" id="SSF51445">
    <property type="entry name" value="(Trans)glycosidases"/>
    <property type="match status" value="1"/>
</dbReference>
<feature type="compositionally biased region" description="Low complexity" evidence="2">
    <location>
        <begin position="291"/>
        <end position="315"/>
    </location>
</feature>
<comment type="similarity">
    <text evidence="1">Belongs to the glycosyl hydrolase 25 family.</text>
</comment>